<dbReference type="InterPro" id="IPR023772">
    <property type="entry name" value="DNA-bd_HTH_TetR-type_CS"/>
</dbReference>
<dbReference type="Pfam" id="PF21303">
    <property type="entry name" value="TetR_C_39"/>
    <property type="match status" value="1"/>
</dbReference>
<dbReference type="PANTHER" id="PTHR43479">
    <property type="entry name" value="ACREF/ENVCD OPERON REPRESSOR-RELATED"/>
    <property type="match status" value="1"/>
</dbReference>
<evidence type="ECO:0000313" key="4">
    <source>
        <dbReference type="EMBL" id="MEN1760278.1"/>
    </source>
</evidence>
<dbReference type="SUPFAM" id="SSF46689">
    <property type="entry name" value="Homeodomain-like"/>
    <property type="match status" value="1"/>
</dbReference>
<keyword evidence="5" id="KW-1185">Reference proteome</keyword>
<dbReference type="InterPro" id="IPR050624">
    <property type="entry name" value="HTH-type_Tx_Regulator"/>
</dbReference>
<dbReference type="Gene3D" id="1.10.357.10">
    <property type="entry name" value="Tetracycline Repressor, domain 2"/>
    <property type="match status" value="1"/>
</dbReference>
<evidence type="ECO:0000256" key="1">
    <source>
        <dbReference type="ARBA" id="ARBA00023125"/>
    </source>
</evidence>
<feature type="domain" description="HTH tetR-type" evidence="3">
    <location>
        <begin position="9"/>
        <end position="69"/>
    </location>
</feature>
<organism evidence="4 5">
    <name type="scientific">Anoxynatronum sibiricum</name>
    <dbReference type="NCBI Taxonomy" id="210623"/>
    <lineage>
        <taxon>Bacteria</taxon>
        <taxon>Bacillati</taxon>
        <taxon>Bacillota</taxon>
        <taxon>Clostridia</taxon>
        <taxon>Eubacteriales</taxon>
        <taxon>Clostridiaceae</taxon>
        <taxon>Anoxynatronum</taxon>
    </lineage>
</organism>
<dbReference type="PANTHER" id="PTHR43479:SF11">
    <property type="entry name" value="ACREF_ENVCD OPERON REPRESSOR-RELATED"/>
    <property type="match status" value="1"/>
</dbReference>
<comment type="caution">
    <text evidence="4">The sequence shown here is derived from an EMBL/GenBank/DDBJ whole genome shotgun (WGS) entry which is preliminary data.</text>
</comment>
<feature type="DNA-binding region" description="H-T-H motif" evidence="2">
    <location>
        <begin position="32"/>
        <end position="51"/>
    </location>
</feature>
<dbReference type="PROSITE" id="PS50977">
    <property type="entry name" value="HTH_TETR_2"/>
    <property type="match status" value="1"/>
</dbReference>
<dbReference type="PROSITE" id="PS01081">
    <property type="entry name" value="HTH_TETR_1"/>
    <property type="match status" value="1"/>
</dbReference>
<sequence>MTRIIKDYDVRKNEILDAAEALFYSKGFENCTVNDILKVVGIAKGTFYHYFTSKEAAMDGVIDRNVDNIVHRVQATLEKFRADPNEKLMHAFLAMRVDDHTAHHTLEDMHQPANALLHQKSLKQLIHSLAPILADVIQEGIDQQIWRCSQPLQCMQIFLAAALSLTDEGIFEMDADSQMLIMTALIGTLEKMLGVRENEFLKQYGAHWATE</sequence>
<dbReference type="InterPro" id="IPR049149">
    <property type="entry name" value="TetR/AcrR_C"/>
</dbReference>
<dbReference type="PRINTS" id="PR00455">
    <property type="entry name" value="HTHTETR"/>
</dbReference>
<proteinExistence type="predicted"/>
<evidence type="ECO:0000259" key="3">
    <source>
        <dbReference type="PROSITE" id="PS50977"/>
    </source>
</evidence>
<dbReference type="InterPro" id="IPR009057">
    <property type="entry name" value="Homeodomain-like_sf"/>
</dbReference>
<dbReference type="RefSeq" id="WP_343185601.1">
    <property type="nucleotide sequence ID" value="NZ_JBCITM010000006.1"/>
</dbReference>
<gene>
    <name evidence="4" type="ORF">AAIG11_07330</name>
</gene>
<accession>A0ABU9VSY1</accession>
<keyword evidence="1 2" id="KW-0238">DNA-binding</keyword>
<evidence type="ECO:0000313" key="5">
    <source>
        <dbReference type="Proteomes" id="UP001407405"/>
    </source>
</evidence>
<dbReference type="Pfam" id="PF00440">
    <property type="entry name" value="TetR_N"/>
    <property type="match status" value="1"/>
</dbReference>
<evidence type="ECO:0000256" key="2">
    <source>
        <dbReference type="PROSITE-ProRule" id="PRU00335"/>
    </source>
</evidence>
<dbReference type="Proteomes" id="UP001407405">
    <property type="component" value="Unassembled WGS sequence"/>
</dbReference>
<name>A0ABU9VSY1_9CLOT</name>
<dbReference type="EMBL" id="JBCITM010000006">
    <property type="protein sequence ID" value="MEN1760278.1"/>
    <property type="molecule type" value="Genomic_DNA"/>
</dbReference>
<dbReference type="InterPro" id="IPR001647">
    <property type="entry name" value="HTH_TetR"/>
</dbReference>
<reference evidence="4 5" key="1">
    <citation type="submission" date="2024-04" db="EMBL/GenBank/DDBJ databases">
        <title>Genome sequencing and metabolic network reconstruction of aminoacids and betaine degradation by Anoxynatronum sibiricum.</title>
        <authorList>
            <person name="Detkova E.N."/>
            <person name="Boltjanskaja Y.V."/>
            <person name="Mardanov A.V."/>
            <person name="Kevbrin V."/>
        </authorList>
    </citation>
    <scope>NUCLEOTIDE SEQUENCE [LARGE SCALE GENOMIC DNA]</scope>
    <source>
        <strain evidence="4 5">Z-7981</strain>
    </source>
</reference>
<protein>
    <submittedName>
        <fullName evidence="4">TetR/AcrR family transcriptional regulator</fullName>
    </submittedName>
</protein>